<evidence type="ECO:0000256" key="3">
    <source>
        <dbReference type="ARBA" id="ARBA00022989"/>
    </source>
</evidence>
<evidence type="ECO:0000256" key="2">
    <source>
        <dbReference type="ARBA" id="ARBA00022692"/>
    </source>
</evidence>
<accession>A0ABN8ICU7</accession>
<evidence type="ECO:0000313" key="6">
    <source>
        <dbReference type="EMBL" id="CAH2048984.1"/>
    </source>
</evidence>
<dbReference type="InterPro" id="IPR018491">
    <property type="entry name" value="SLC12_C"/>
</dbReference>
<dbReference type="Pfam" id="PF03522">
    <property type="entry name" value="SLC12"/>
    <property type="match status" value="1"/>
</dbReference>
<name>A0ABN8ICU7_9NEOP</name>
<keyword evidence="4" id="KW-0472">Membrane</keyword>
<gene>
    <name evidence="6" type="ORF">IPOD504_LOCUS6519</name>
</gene>
<dbReference type="EMBL" id="OW152831">
    <property type="protein sequence ID" value="CAH2048984.1"/>
    <property type="molecule type" value="Genomic_DNA"/>
</dbReference>
<dbReference type="InterPro" id="IPR004842">
    <property type="entry name" value="SLC12A_fam"/>
</dbReference>
<sequence length="129" mass="14097">MASLLSKFRIDYSALKMVSDVNRRPRDSTLAYFDALIAPFLAADGERGGVTAAELAAARSRTHRHLRVRELIGELSGGARLVCVTQPMPRRRAVLPPALYAAWLHALASAAERVLLVRGNHAAVLTFYS</sequence>
<evidence type="ECO:0000256" key="4">
    <source>
        <dbReference type="ARBA" id="ARBA00023136"/>
    </source>
</evidence>
<comment type="subcellular location">
    <subcellularLocation>
        <location evidence="1">Membrane</location>
        <topology evidence="1">Multi-pass membrane protein</topology>
    </subcellularLocation>
</comment>
<proteinExistence type="predicted"/>
<keyword evidence="7" id="KW-1185">Reference proteome</keyword>
<feature type="domain" description="SLC12A transporter C-terminal" evidence="5">
    <location>
        <begin position="1"/>
        <end position="129"/>
    </location>
</feature>
<evidence type="ECO:0000259" key="5">
    <source>
        <dbReference type="Pfam" id="PF03522"/>
    </source>
</evidence>
<protein>
    <recommendedName>
        <fullName evidence="5">SLC12A transporter C-terminal domain-containing protein</fullName>
    </recommendedName>
</protein>
<keyword evidence="3" id="KW-1133">Transmembrane helix</keyword>
<feature type="non-terminal residue" evidence="6">
    <location>
        <position position="129"/>
    </location>
</feature>
<evidence type="ECO:0000313" key="7">
    <source>
        <dbReference type="Proteomes" id="UP000837857"/>
    </source>
</evidence>
<reference evidence="6" key="1">
    <citation type="submission" date="2022-03" db="EMBL/GenBank/DDBJ databases">
        <authorList>
            <person name="Martin H S."/>
        </authorList>
    </citation>
    <scope>NUCLEOTIDE SEQUENCE</scope>
</reference>
<evidence type="ECO:0000256" key="1">
    <source>
        <dbReference type="ARBA" id="ARBA00004141"/>
    </source>
</evidence>
<dbReference type="PANTHER" id="PTHR11827">
    <property type="entry name" value="SOLUTE CARRIER FAMILY 12, CATION COTRANSPORTERS"/>
    <property type="match status" value="1"/>
</dbReference>
<keyword evidence="2" id="KW-0812">Transmembrane</keyword>
<organism evidence="6 7">
    <name type="scientific">Iphiclides podalirius</name>
    <name type="common">scarce swallowtail</name>
    <dbReference type="NCBI Taxonomy" id="110791"/>
    <lineage>
        <taxon>Eukaryota</taxon>
        <taxon>Metazoa</taxon>
        <taxon>Ecdysozoa</taxon>
        <taxon>Arthropoda</taxon>
        <taxon>Hexapoda</taxon>
        <taxon>Insecta</taxon>
        <taxon>Pterygota</taxon>
        <taxon>Neoptera</taxon>
        <taxon>Endopterygota</taxon>
        <taxon>Lepidoptera</taxon>
        <taxon>Glossata</taxon>
        <taxon>Ditrysia</taxon>
        <taxon>Papilionoidea</taxon>
        <taxon>Papilionidae</taxon>
        <taxon>Papilioninae</taxon>
        <taxon>Iphiclides</taxon>
    </lineage>
</organism>
<dbReference type="Proteomes" id="UP000837857">
    <property type="component" value="Chromosome 19"/>
</dbReference>
<dbReference type="PANTHER" id="PTHR11827:SF103">
    <property type="entry name" value="SODIUM CHLORIDE COTRANSPORTER 69, ISOFORM E"/>
    <property type="match status" value="1"/>
</dbReference>